<dbReference type="SMART" id="SM01265">
    <property type="entry name" value="Mab-21"/>
    <property type="match status" value="1"/>
</dbReference>
<dbReference type="Proteomes" id="UP001186944">
    <property type="component" value="Unassembled WGS sequence"/>
</dbReference>
<keyword evidence="3" id="KW-1185">Reference proteome</keyword>
<reference evidence="2" key="1">
    <citation type="submission" date="2019-08" db="EMBL/GenBank/DDBJ databases">
        <title>The improved chromosome-level genome for the pearl oyster Pinctada fucata martensii using PacBio sequencing and Hi-C.</title>
        <authorList>
            <person name="Zheng Z."/>
        </authorList>
    </citation>
    <scope>NUCLEOTIDE SEQUENCE</scope>
    <source>
        <strain evidence="2">ZZ-2019</strain>
        <tissue evidence="2">Adductor muscle</tissue>
    </source>
</reference>
<dbReference type="AlphaFoldDB" id="A0AA89BL67"/>
<sequence length="374" mass="43033">MAELLSDTEWDPVSDISTNHLSFLMMMGLPKRFFRKEDQKQRVRDVEHALSASGVGEDVVRNRVVGSFAMGYSIPDAVKLTNPPSIVNFDRTVDVLIEIKKLKVAEDVSESQNRRLFATLDCSEVHFGYARLRVENAELSPTLSGGHESVIFGEESSKYFVSSKYHRENSTLDGAENKLEQEDVDQKYLYNQSVAFPCVTWPKFAMDWITRPRNGKWLSELSAESISSRGCHVIPFSHPNSSSHDTEWKISFAVAEKILSEEVVTEDQRRCFVFFLLLARQQTIRSCLEFHHYLTVFYYACEKLSISLWVENPGCCLLYMIDSLVQCLRQKNLQHYFIPQNNLIDFVNEEELSENLEIFENLRTNVVSTFLTFA</sequence>
<evidence type="ECO:0000313" key="2">
    <source>
        <dbReference type="EMBL" id="KAK3085147.1"/>
    </source>
</evidence>
<gene>
    <name evidence="2" type="ORF">FSP39_025101</name>
</gene>
<dbReference type="InterPro" id="IPR024810">
    <property type="entry name" value="MAB21L/cGLR"/>
</dbReference>
<name>A0AA89BL67_PINIB</name>
<dbReference type="PANTHER" id="PTHR10656:SF69">
    <property type="entry name" value="MAB-21-LIKE HHH_H2TH-LIKE DOMAIN-CONTAINING PROTEIN"/>
    <property type="match status" value="1"/>
</dbReference>
<dbReference type="EMBL" id="VSWD01000013">
    <property type="protein sequence ID" value="KAK3085147.1"/>
    <property type="molecule type" value="Genomic_DNA"/>
</dbReference>
<dbReference type="InterPro" id="IPR046906">
    <property type="entry name" value="Mab-21_HhH/H2TH-like"/>
</dbReference>
<accession>A0AA89BL67</accession>
<dbReference type="PANTHER" id="PTHR10656">
    <property type="entry name" value="CELL FATE DETERMINING PROTEIN MAB21-RELATED"/>
    <property type="match status" value="1"/>
</dbReference>
<evidence type="ECO:0000313" key="3">
    <source>
        <dbReference type="Proteomes" id="UP001186944"/>
    </source>
</evidence>
<feature type="domain" description="Mab-21-like HhH/H2TH-like" evidence="1">
    <location>
        <begin position="282"/>
        <end position="354"/>
    </location>
</feature>
<organism evidence="2 3">
    <name type="scientific">Pinctada imbricata</name>
    <name type="common">Atlantic pearl-oyster</name>
    <name type="synonym">Pinctada martensii</name>
    <dbReference type="NCBI Taxonomy" id="66713"/>
    <lineage>
        <taxon>Eukaryota</taxon>
        <taxon>Metazoa</taxon>
        <taxon>Spiralia</taxon>
        <taxon>Lophotrochozoa</taxon>
        <taxon>Mollusca</taxon>
        <taxon>Bivalvia</taxon>
        <taxon>Autobranchia</taxon>
        <taxon>Pteriomorphia</taxon>
        <taxon>Pterioida</taxon>
        <taxon>Pterioidea</taxon>
        <taxon>Pteriidae</taxon>
        <taxon>Pinctada</taxon>
    </lineage>
</organism>
<evidence type="ECO:0000259" key="1">
    <source>
        <dbReference type="Pfam" id="PF20266"/>
    </source>
</evidence>
<protein>
    <recommendedName>
        <fullName evidence="1">Mab-21-like HhH/H2TH-like domain-containing protein</fullName>
    </recommendedName>
</protein>
<proteinExistence type="predicted"/>
<dbReference type="Gene3D" id="1.10.1410.40">
    <property type="match status" value="1"/>
</dbReference>
<dbReference type="Pfam" id="PF20266">
    <property type="entry name" value="Mab-21_C"/>
    <property type="match status" value="1"/>
</dbReference>
<comment type="caution">
    <text evidence="2">The sequence shown here is derived from an EMBL/GenBank/DDBJ whole genome shotgun (WGS) entry which is preliminary data.</text>
</comment>